<evidence type="ECO:0000313" key="2">
    <source>
        <dbReference type="EMBL" id="MFC5657829.1"/>
    </source>
</evidence>
<evidence type="ECO:0000313" key="3">
    <source>
        <dbReference type="Proteomes" id="UP001596065"/>
    </source>
</evidence>
<reference evidence="3" key="1">
    <citation type="journal article" date="2019" name="Int. J. Syst. Evol. Microbiol.">
        <title>The Global Catalogue of Microorganisms (GCM) 10K type strain sequencing project: providing services to taxonomists for standard genome sequencing and annotation.</title>
        <authorList>
            <consortium name="The Broad Institute Genomics Platform"/>
            <consortium name="The Broad Institute Genome Sequencing Center for Infectious Disease"/>
            <person name="Wu L."/>
            <person name="Ma J."/>
        </authorList>
    </citation>
    <scope>NUCLEOTIDE SEQUENCE [LARGE SCALE GENOMIC DNA]</scope>
    <source>
        <strain evidence="3">KCTC 5701</strain>
    </source>
</reference>
<dbReference type="InterPro" id="IPR029058">
    <property type="entry name" value="AB_hydrolase_fold"/>
</dbReference>
<comment type="caution">
    <text evidence="2">The sequence shown here is derived from an EMBL/GenBank/DDBJ whole genome shotgun (WGS) entry which is preliminary data.</text>
</comment>
<dbReference type="Gene3D" id="3.40.50.1820">
    <property type="entry name" value="alpha/beta hydrolase"/>
    <property type="match status" value="1"/>
</dbReference>
<dbReference type="InterPro" id="IPR050266">
    <property type="entry name" value="AB_hydrolase_sf"/>
</dbReference>
<keyword evidence="3" id="KW-1185">Reference proteome</keyword>
<gene>
    <name evidence="2" type="ORF">ACFP3J_20340</name>
</gene>
<dbReference type="EMBL" id="JBHSOE010000034">
    <property type="protein sequence ID" value="MFC5657829.1"/>
    <property type="molecule type" value="Genomic_DNA"/>
</dbReference>
<dbReference type="InterPro" id="IPR000073">
    <property type="entry name" value="AB_hydrolase_1"/>
</dbReference>
<protein>
    <submittedName>
        <fullName evidence="2">Alpha/beta fold hydrolase</fullName>
    </submittedName>
</protein>
<dbReference type="GO" id="GO:0016787">
    <property type="term" value="F:hydrolase activity"/>
    <property type="evidence" value="ECO:0007669"/>
    <property type="project" value="UniProtKB-KW"/>
</dbReference>
<sequence length="391" mass="41248">MTEHQARAAAAVLAEGLRDLRTLAARLDPPARVTVPAGPRAELLAALADRLGVPLAIGPAAPDGDSGVFERIIGERLGPALGRPGLDGLADDPTEITGIADRVTAASFDRFRTPLDAVAPDGARLPVYTAGDPAAPAVLIASACGMPAELCSRWLELLGDEYRVVTWETRGLFTDEPDFDKLAWDTEAQAGDIFTVMDHLGIRTAHLLGFCGGSVIALAAAGRGPERIDSLSLWHGAYELGPGSPKLDHHRNIQALMAMAAEDRETAAAVHAVFLGTMLGSTPPDLAHLVLYPFATPELFFRYCRLNGAITDIDVNPLLAGVDHPTLVVTSEDDTTANPLGSAEVARRLPNATLSVEPTGDHISLFKLGGRLGELARGFLREHPGGRAASR</sequence>
<name>A0ABW0WM17_STRNO</name>
<organism evidence="2 3">
    <name type="scientific">Streptomyces nogalater</name>
    <dbReference type="NCBI Taxonomy" id="38314"/>
    <lineage>
        <taxon>Bacteria</taxon>
        <taxon>Bacillati</taxon>
        <taxon>Actinomycetota</taxon>
        <taxon>Actinomycetes</taxon>
        <taxon>Kitasatosporales</taxon>
        <taxon>Streptomycetaceae</taxon>
        <taxon>Streptomyces</taxon>
    </lineage>
</organism>
<dbReference type="PANTHER" id="PTHR43798:SF5">
    <property type="entry name" value="MONOACYLGLYCEROL LIPASE ABHD6"/>
    <property type="match status" value="1"/>
</dbReference>
<feature type="domain" description="AB hydrolase-1" evidence="1">
    <location>
        <begin position="150"/>
        <end position="233"/>
    </location>
</feature>
<proteinExistence type="predicted"/>
<dbReference type="PANTHER" id="PTHR43798">
    <property type="entry name" value="MONOACYLGLYCEROL LIPASE"/>
    <property type="match status" value="1"/>
</dbReference>
<keyword evidence="2" id="KW-0378">Hydrolase</keyword>
<evidence type="ECO:0000259" key="1">
    <source>
        <dbReference type="Pfam" id="PF00561"/>
    </source>
</evidence>
<accession>A0ABW0WM17</accession>
<dbReference type="Proteomes" id="UP001596065">
    <property type="component" value="Unassembled WGS sequence"/>
</dbReference>
<dbReference type="RefSeq" id="WP_344346562.1">
    <property type="nucleotide sequence ID" value="NZ_BAAASM010000004.1"/>
</dbReference>
<dbReference type="Pfam" id="PF00561">
    <property type="entry name" value="Abhydrolase_1"/>
    <property type="match status" value="1"/>
</dbReference>
<dbReference type="SUPFAM" id="SSF53474">
    <property type="entry name" value="alpha/beta-Hydrolases"/>
    <property type="match status" value="1"/>
</dbReference>